<name>A0AAV3YD53_9GAST</name>
<reference evidence="3 4" key="1">
    <citation type="journal article" date="2021" name="Elife">
        <title>Chloroplast acquisition without the gene transfer in kleptoplastic sea slugs, Plakobranchus ocellatus.</title>
        <authorList>
            <person name="Maeda T."/>
            <person name="Takahashi S."/>
            <person name="Yoshida T."/>
            <person name="Shimamura S."/>
            <person name="Takaki Y."/>
            <person name="Nagai Y."/>
            <person name="Toyoda A."/>
            <person name="Suzuki Y."/>
            <person name="Arimoto A."/>
            <person name="Ishii H."/>
            <person name="Satoh N."/>
            <person name="Nishiyama T."/>
            <person name="Hasebe M."/>
            <person name="Maruyama T."/>
            <person name="Minagawa J."/>
            <person name="Obokata J."/>
            <person name="Shigenobu S."/>
        </authorList>
    </citation>
    <scope>NUCLEOTIDE SEQUENCE [LARGE SCALE GENOMIC DNA]</scope>
</reference>
<evidence type="ECO:0000259" key="2">
    <source>
        <dbReference type="PROSITE" id="PS50994"/>
    </source>
</evidence>
<dbReference type="PROSITE" id="PS50994">
    <property type="entry name" value="INTEGRASE"/>
    <property type="match status" value="1"/>
</dbReference>
<evidence type="ECO:0000313" key="4">
    <source>
        <dbReference type="Proteomes" id="UP000735302"/>
    </source>
</evidence>
<keyword evidence="4" id="KW-1185">Reference proteome</keyword>
<dbReference type="AlphaFoldDB" id="A0AAV3YD53"/>
<dbReference type="GO" id="GO:0003676">
    <property type="term" value="F:nucleic acid binding"/>
    <property type="evidence" value="ECO:0007669"/>
    <property type="project" value="InterPro"/>
</dbReference>
<dbReference type="InterPro" id="IPR041588">
    <property type="entry name" value="Integrase_H2C2"/>
</dbReference>
<feature type="compositionally biased region" description="Polar residues" evidence="1">
    <location>
        <begin position="343"/>
        <end position="353"/>
    </location>
</feature>
<dbReference type="Pfam" id="PF17921">
    <property type="entry name" value="Integrase_H2C2"/>
    <property type="match status" value="1"/>
</dbReference>
<comment type="caution">
    <text evidence="3">The sequence shown here is derived from an EMBL/GenBank/DDBJ whole genome shotgun (WGS) entry which is preliminary data.</text>
</comment>
<dbReference type="Gene3D" id="1.10.340.70">
    <property type="match status" value="1"/>
</dbReference>
<dbReference type="Gene3D" id="3.30.420.10">
    <property type="entry name" value="Ribonuclease H-like superfamily/Ribonuclease H"/>
    <property type="match status" value="1"/>
</dbReference>
<dbReference type="SUPFAM" id="SSF53098">
    <property type="entry name" value="Ribonuclease H-like"/>
    <property type="match status" value="1"/>
</dbReference>
<dbReference type="GO" id="GO:0015074">
    <property type="term" value="P:DNA integration"/>
    <property type="evidence" value="ECO:0007669"/>
    <property type="project" value="InterPro"/>
</dbReference>
<gene>
    <name evidence="3" type="ORF">PoB_000748000</name>
</gene>
<dbReference type="Pfam" id="PF00665">
    <property type="entry name" value="rve"/>
    <property type="match status" value="1"/>
</dbReference>
<dbReference type="FunFam" id="1.10.340.70:FF:000003">
    <property type="entry name" value="Protein CBG25708"/>
    <property type="match status" value="1"/>
</dbReference>
<dbReference type="PANTHER" id="PTHR37984:SF7">
    <property type="entry name" value="INTEGRASE CATALYTIC DOMAIN-CONTAINING PROTEIN"/>
    <property type="match status" value="1"/>
</dbReference>
<feature type="region of interest" description="Disordered" evidence="1">
    <location>
        <begin position="314"/>
        <end position="353"/>
    </location>
</feature>
<protein>
    <submittedName>
        <fullName evidence="3">Pol polyprotein</fullName>
    </submittedName>
</protein>
<dbReference type="FunFam" id="3.30.420.10:FF:000063">
    <property type="entry name" value="Retrovirus-related Pol polyprotein from transposon 297-like Protein"/>
    <property type="match status" value="1"/>
</dbReference>
<dbReference type="InterPro" id="IPR050951">
    <property type="entry name" value="Retrovirus_Pol_polyprotein"/>
</dbReference>
<dbReference type="InterPro" id="IPR012337">
    <property type="entry name" value="RNaseH-like_sf"/>
</dbReference>
<organism evidence="3 4">
    <name type="scientific">Plakobranchus ocellatus</name>
    <dbReference type="NCBI Taxonomy" id="259542"/>
    <lineage>
        <taxon>Eukaryota</taxon>
        <taxon>Metazoa</taxon>
        <taxon>Spiralia</taxon>
        <taxon>Lophotrochozoa</taxon>
        <taxon>Mollusca</taxon>
        <taxon>Gastropoda</taxon>
        <taxon>Heterobranchia</taxon>
        <taxon>Euthyneura</taxon>
        <taxon>Panpulmonata</taxon>
        <taxon>Sacoglossa</taxon>
        <taxon>Placobranchoidea</taxon>
        <taxon>Plakobranchidae</taxon>
        <taxon>Plakobranchus</taxon>
    </lineage>
</organism>
<evidence type="ECO:0000313" key="3">
    <source>
        <dbReference type="EMBL" id="GFN80974.1"/>
    </source>
</evidence>
<evidence type="ECO:0000256" key="1">
    <source>
        <dbReference type="SAM" id="MobiDB-lite"/>
    </source>
</evidence>
<dbReference type="InterPro" id="IPR036397">
    <property type="entry name" value="RNaseH_sf"/>
</dbReference>
<sequence>MEDGILMKSSRIIIPKAMRPEILKTLHESHMGIEKTKLRAREAVFWTNINKDIEESVRECAICQRHQTCQQKEPLIQTEIPPSPWHTIGTDLFYLRGDEYLLISDYYLKFPIVRKIPKHQSKGQKVTTLTKQIFSQHGIPSIVRSDNGPHFSGTPYKEFAKTYGFKHETSSPHDPKSNGFIESQVKTVKKTLKSSQDPYLSLLALRTTTLSNNLPAPGELLYNRPLQDKLPKKILRPNNSHTIQPALLQRQENQKFYHDRNAKQPPLLSAYQNVMVQSFPSKKWEQATIVGHTDKPRSYTIFNNEGNELWRNRNQIRPIPSPPNPKLHHGPGTTAAHGPSINPDVSQQPAGNN</sequence>
<dbReference type="Proteomes" id="UP000735302">
    <property type="component" value="Unassembled WGS sequence"/>
</dbReference>
<dbReference type="EMBL" id="BLXT01000876">
    <property type="protein sequence ID" value="GFN80974.1"/>
    <property type="molecule type" value="Genomic_DNA"/>
</dbReference>
<accession>A0AAV3YD53</accession>
<feature type="domain" description="Integrase catalytic" evidence="2">
    <location>
        <begin position="80"/>
        <end position="245"/>
    </location>
</feature>
<dbReference type="PANTHER" id="PTHR37984">
    <property type="entry name" value="PROTEIN CBG26694"/>
    <property type="match status" value="1"/>
</dbReference>
<proteinExistence type="predicted"/>
<dbReference type="InterPro" id="IPR001584">
    <property type="entry name" value="Integrase_cat-core"/>
</dbReference>